<feature type="compositionally biased region" description="Basic and acidic residues" evidence="1">
    <location>
        <begin position="29"/>
        <end position="38"/>
    </location>
</feature>
<dbReference type="AlphaFoldDB" id="A0A834DSL2"/>
<name>A0A834DSL2_9CHIR</name>
<dbReference type="EMBL" id="JABVXQ010000010">
    <property type="protein sequence ID" value="KAF6088447.1"/>
    <property type="molecule type" value="Genomic_DNA"/>
</dbReference>
<dbReference type="Proteomes" id="UP000664940">
    <property type="component" value="Unassembled WGS sequence"/>
</dbReference>
<feature type="region of interest" description="Disordered" evidence="1">
    <location>
        <begin position="58"/>
        <end position="89"/>
    </location>
</feature>
<comment type="caution">
    <text evidence="2">The sequence shown here is derived from an EMBL/GenBank/DDBJ whole genome shotgun (WGS) entry which is preliminary data.</text>
</comment>
<evidence type="ECO:0000313" key="2">
    <source>
        <dbReference type="EMBL" id="KAF6088447.1"/>
    </source>
</evidence>
<accession>A0A834DSL2</accession>
<sequence length="128" mass="13528">MKSPAVSSPLFPCKDPVAIRNPSLPRPRVKGEDRKPPEGRAGPRVPWVLSGRQCSRRRNVSGLPCEGGRPGTQPVVPPRAREAATSRRARDTLRAVTAVVAASWVPAAAATRAHPSPRGAAGRYLAAA</sequence>
<organism evidence="2 3">
    <name type="scientific">Phyllostomus discolor</name>
    <name type="common">pale spear-nosed bat</name>
    <dbReference type="NCBI Taxonomy" id="89673"/>
    <lineage>
        <taxon>Eukaryota</taxon>
        <taxon>Metazoa</taxon>
        <taxon>Chordata</taxon>
        <taxon>Craniata</taxon>
        <taxon>Vertebrata</taxon>
        <taxon>Euteleostomi</taxon>
        <taxon>Mammalia</taxon>
        <taxon>Eutheria</taxon>
        <taxon>Laurasiatheria</taxon>
        <taxon>Chiroptera</taxon>
        <taxon>Yangochiroptera</taxon>
        <taxon>Phyllostomidae</taxon>
        <taxon>Phyllostominae</taxon>
        <taxon>Phyllostomus</taxon>
    </lineage>
</organism>
<gene>
    <name evidence="2" type="ORF">HJG60_008272</name>
</gene>
<evidence type="ECO:0000313" key="3">
    <source>
        <dbReference type="Proteomes" id="UP000664940"/>
    </source>
</evidence>
<reference evidence="2 3" key="1">
    <citation type="journal article" date="2020" name="Nature">
        <title>Six reference-quality genomes reveal evolution of bat adaptations.</title>
        <authorList>
            <person name="Jebb D."/>
            <person name="Huang Z."/>
            <person name="Pippel M."/>
            <person name="Hughes G.M."/>
            <person name="Lavrichenko K."/>
            <person name="Devanna P."/>
            <person name="Winkler S."/>
            <person name="Jermiin L.S."/>
            <person name="Skirmuntt E.C."/>
            <person name="Katzourakis A."/>
            <person name="Burkitt-Gray L."/>
            <person name="Ray D.A."/>
            <person name="Sullivan K.A.M."/>
            <person name="Roscito J.G."/>
            <person name="Kirilenko B.M."/>
            <person name="Davalos L.M."/>
            <person name="Corthals A.P."/>
            <person name="Power M.L."/>
            <person name="Jones G."/>
            <person name="Ransome R.D."/>
            <person name="Dechmann D.K.N."/>
            <person name="Locatelli A.G."/>
            <person name="Puechmaille S.J."/>
            <person name="Fedrigo O."/>
            <person name="Jarvis E.D."/>
            <person name="Hiller M."/>
            <person name="Vernes S.C."/>
            <person name="Myers E.W."/>
            <person name="Teeling E.C."/>
        </authorList>
    </citation>
    <scope>NUCLEOTIDE SEQUENCE [LARGE SCALE GENOMIC DNA]</scope>
    <source>
        <strain evidence="2">Bat1K_MPI-CBG_1</strain>
    </source>
</reference>
<protein>
    <submittedName>
        <fullName evidence="2">Uncharacterized protein</fullName>
    </submittedName>
</protein>
<feature type="compositionally biased region" description="Basic and acidic residues" evidence="1">
    <location>
        <begin position="79"/>
        <end position="89"/>
    </location>
</feature>
<feature type="region of interest" description="Disordered" evidence="1">
    <location>
        <begin position="108"/>
        <end position="128"/>
    </location>
</feature>
<feature type="region of interest" description="Disordered" evidence="1">
    <location>
        <begin position="1"/>
        <end position="46"/>
    </location>
</feature>
<proteinExistence type="predicted"/>
<evidence type="ECO:0000256" key="1">
    <source>
        <dbReference type="SAM" id="MobiDB-lite"/>
    </source>
</evidence>